<reference evidence="4" key="3">
    <citation type="submission" date="2025-09" db="UniProtKB">
        <authorList>
            <consortium name="Ensembl"/>
        </authorList>
    </citation>
    <scope>IDENTIFICATION</scope>
</reference>
<proteinExistence type="inferred from homology"/>
<dbReference type="InterPro" id="IPR029044">
    <property type="entry name" value="Nucleotide-diphossugar_trans"/>
</dbReference>
<dbReference type="InterPro" id="IPR050486">
    <property type="entry name" value="Mannose-1P_guanyltransferase"/>
</dbReference>
<dbReference type="Ensembl" id="ENSCSAVT00000007030.1">
    <property type="protein sequence ID" value="ENSCSAVP00000006940.1"/>
    <property type="gene ID" value="ENSCSAVG00000004153.1"/>
</dbReference>
<dbReference type="AlphaFoldDB" id="H2YNN3"/>
<evidence type="ECO:0000259" key="3">
    <source>
        <dbReference type="Pfam" id="PF25087"/>
    </source>
</evidence>
<dbReference type="InterPro" id="IPR056729">
    <property type="entry name" value="GMPPB_C"/>
</dbReference>
<feature type="domain" description="Nucleotidyl transferase" evidence="2">
    <location>
        <begin position="4"/>
        <end position="215"/>
    </location>
</feature>
<evidence type="ECO:0000313" key="5">
    <source>
        <dbReference type="Proteomes" id="UP000007875"/>
    </source>
</evidence>
<evidence type="ECO:0000313" key="4">
    <source>
        <dbReference type="Ensembl" id="ENSCSAVP00000006940.1"/>
    </source>
</evidence>
<dbReference type="PANTHER" id="PTHR22572">
    <property type="entry name" value="SUGAR-1-PHOSPHATE GUANYL TRANSFERASE"/>
    <property type="match status" value="1"/>
</dbReference>
<keyword evidence="5" id="KW-1185">Reference proteome</keyword>
<reference evidence="4" key="2">
    <citation type="submission" date="2025-08" db="UniProtKB">
        <authorList>
            <consortium name="Ensembl"/>
        </authorList>
    </citation>
    <scope>IDENTIFICATION</scope>
</reference>
<dbReference type="Gene3D" id="2.160.10.10">
    <property type="entry name" value="Hexapeptide repeat proteins"/>
    <property type="match status" value="1"/>
</dbReference>
<sequence>MKLKAVILVGGPEKGTRFRPLSLDVPKPLFPIAGFPLIHHHIEACSKIPEVTEILLIGFFQPTDSIKRFVRRERQKYGKNISYLQEYTMLGTAGCIYHFRDVIMNGGTDAFFLMFSDVFCDFPLLQIMDFKEKFMPYVMMTVQVPQAQSLQYGCAGIHPNTNEVVHYIEKPDTFVSCDVNAGVYLLSTDIFEQIGMLFQRKHRPSISGNQEYEKTDDSSNGLGKIVLETELLPRLAGTGKLFAFKADTFWLNVKSAGSALHANRAILEMYKSTHPNRLNDDKNCIGNVAIHPTAEVDPTAMLGPHVTIGAGVIIGKGVRVKNSMILEGAIMKDHCCILNSIIGWNSMVGEWSRVEGTPTEIDPNVSHATTDNFYLFDEHGRLRPSITILGRDVTVPSEVVVRNSIVMPNKNINRGFKNQILL</sequence>
<dbReference type="CDD" id="cd06428">
    <property type="entry name" value="M1P_guanylylT_A_like_N"/>
    <property type="match status" value="1"/>
</dbReference>
<evidence type="ECO:0000259" key="2">
    <source>
        <dbReference type="Pfam" id="PF00483"/>
    </source>
</evidence>
<dbReference type="Pfam" id="PF25087">
    <property type="entry name" value="GMPPB_C"/>
    <property type="match status" value="1"/>
</dbReference>
<protein>
    <submittedName>
        <fullName evidence="4">Uncharacterized protein</fullName>
    </submittedName>
</protein>
<dbReference type="Gene3D" id="3.90.550.10">
    <property type="entry name" value="Spore Coat Polysaccharide Biosynthesis Protein SpsA, Chain A"/>
    <property type="match status" value="1"/>
</dbReference>
<evidence type="ECO:0000256" key="1">
    <source>
        <dbReference type="ARBA" id="ARBA00007274"/>
    </source>
</evidence>
<dbReference type="Pfam" id="PF00483">
    <property type="entry name" value="NTP_transferase"/>
    <property type="match status" value="1"/>
</dbReference>
<dbReference type="eggNOG" id="KOG1460">
    <property type="taxonomic scope" value="Eukaryota"/>
</dbReference>
<dbReference type="HOGENOM" id="CLU_029499_3_0_1"/>
<dbReference type="GeneTree" id="ENSGT00940000157018"/>
<dbReference type="STRING" id="51511.ENSCSAVP00000006940"/>
<name>H2YNN3_CIOSA</name>
<dbReference type="OMA" id="HREDKAN"/>
<dbReference type="InParanoid" id="H2YNN3"/>
<organism evidence="4 5">
    <name type="scientific">Ciona savignyi</name>
    <name type="common">Pacific transparent sea squirt</name>
    <dbReference type="NCBI Taxonomy" id="51511"/>
    <lineage>
        <taxon>Eukaryota</taxon>
        <taxon>Metazoa</taxon>
        <taxon>Chordata</taxon>
        <taxon>Tunicata</taxon>
        <taxon>Ascidiacea</taxon>
        <taxon>Phlebobranchia</taxon>
        <taxon>Cionidae</taxon>
        <taxon>Ciona</taxon>
    </lineage>
</organism>
<dbReference type="InterPro" id="IPR005835">
    <property type="entry name" value="NTP_transferase_dom"/>
</dbReference>
<accession>H2YNN3</accession>
<comment type="similarity">
    <text evidence="1">Belongs to the transferase hexapeptide repeat family.</text>
</comment>
<dbReference type="SUPFAM" id="SSF53448">
    <property type="entry name" value="Nucleotide-diphospho-sugar transferases"/>
    <property type="match status" value="1"/>
</dbReference>
<reference evidence="5" key="1">
    <citation type="submission" date="2003-08" db="EMBL/GenBank/DDBJ databases">
        <authorList>
            <person name="Birren B."/>
            <person name="Nusbaum C."/>
            <person name="Abebe A."/>
            <person name="Abouelleil A."/>
            <person name="Adekoya E."/>
            <person name="Ait-zahra M."/>
            <person name="Allen N."/>
            <person name="Allen T."/>
            <person name="An P."/>
            <person name="Anderson M."/>
            <person name="Anderson S."/>
            <person name="Arachchi H."/>
            <person name="Armbruster J."/>
            <person name="Bachantsang P."/>
            <person name="Baldwin J."/>
            <person name="Barry A."/>
            <person name="Bayul T."/>
            <person name="Blitshsteyn B."/>
            <person name="Bloom T."/>
            <person name="Blye J."/>
            <person name="Boguslavskiy L."/>
            <person name="Borowsky M."/>
            <person name="Boukhgalter B."/>
            <person name="Brunache A."/>
            <person name="Butler J."/>
            <person name="Calixte N."/>
            <person name="Calvo S."/>
            <person name="Camarata J."/>
            <person name="Campo K."/>
            <person name="Chang J."/>
            <person name="Cheshatsang Y."/>
            <person name="Citroen M."/>
            <person name="Collymore A."/>
            <person name="Considine T."/>
            <person name="Cook A."/>
            <person name="Cooke P."/>
            <person name="Corum B."/>
            <person name="Cuomo C."/>
            <person name="David R."/>
            <person name="Dawoe T."/>
            <person name="Degray S."/>
            <person name="Dodge S."/>
            <person name="Dooley K."/>
            <person name="Dorje P."/>
            <person name="Dorjee K."/>
            <person name="Dorris L."/>
            <person name="Duffey N."/>
            <person name="Dupes A."/>
            <person name="Elkins T."/>
            <person name="Engels R."/>
            <person name="Erickson J."/>
            <person name="Farina A."/>
            <person name="Faro S."/>
            <person name="Ferreira P."/>
            <person name="Fischer H."/>
            <person name="Fitzgerald M."/>
            <person name="Foley K."/>
            <person name="Gage D."/>
            <person name="Galagan J."/>
            <person name="Gearin G."/>
            <person name="Gnerre S."/>
            <person name="Gnirke A."/>
            <person name="Goyette A."/>
            <person name="Graham J."/>
            <person name="Grandbois E."/>
            <person name="Gyaltsen K."/>
            <person name="Hafez N."/>
            <person name="Hagopian D."/>
            <person name="Hagos B."/>
            <person name="Hall J."/>
            <person name="Hatcher B."/>
            <person name="Heller A."/>
            <person name="Higgins H."/>
            <person name="Honan T."/>
            <person name="Horn A."/>
            <person name="Houde N."/>
            <person name="Hughes L."/>
            <person name="Hulme W."/>
            <person name="Husby E."/>
            <person name="Iliev I."/>
            <person name="Jaffe D."/>
            <person name="Jones C."/>
            <person name="Kamal M."/>
            <person name="Kamat A."/>
            <person name="Kamvysselis M."/>
            <person name="Karlsson E."/>
            <person name="Kells C."/>
            <person name="Kieu A."/>
            <person name="Kisner P."/>
            <person name="Kodira C."/>
            <person name="Kulbokas E."/>
            <person name="Labutti K."/>
            <person name="Lama D."/>
            <person name="Landers T."/>
            <person name="Leger J."/>
            <person name="Levine S."/>
            <person name="Lewis D."/>
            <person name="Lewis T."/>
            <person name="Lindblad-toh K."/>
            <person name="Liu X."/>
            <person name="Lokyitsang T."/>
            <person name="Lokyitsang Y."/>
            <person name="Lucien O."/>
            <person name="Lui A."/>
            <person name="Ma L.J."/>
            <person name="Mabbitt R."/>
            <person name="Macdonald J."/>
            <person name="Maclean C."/>
            <person name="Major J."/>
            <person name="Manning J."/>
            <person name="Marabella R."/>
            <person name="Maru K."/>
            <person name="Matthews C."/>
            <person name="Mauceli E."/>
            <person name="Mccarthy M."/>
            <person name="Mcdonough S."/>
            <person name="Mcghee T."/>
            <person name="Meldrim J."/>
            <person name="Meneus L."/>
            <person name="Mesirov J."/>
            <person name="Mihalev A."/>
            <person name="Mihova T."/>
            <person name="Mikkelsen T."/>
            <person name="Mlenga V."/>
            <person name="Moru K."/>
            <person name="Mozes J."/>
            <person name="Mulrain L."/>
            <person name="Munson G."/>
            <person name="Naylor J."/>
            <person name="Newes C."/>
            <person name="Nguyen C."/>
            <person name="Nguyen N."/>
            <person name="Nguyen T."/>
            <person name="Nicol R."/>
            <person name="Nielsen C."/>
            <person name="Nizzari M."/>
            <person name="Norbu C."/>
            <person name="Norbu N."/>
            <person name="O'donnell P."/>
            <person name="Okoawo O."/>
            <person name="O'leary S."/>
            <person name="Omotosho B."/>
            <person name="O'neill K."/>
            <person name="Osman S."/>
            <person name="Parker S."/>
            <person name="Perrin D."/>
            <person name="Phunkhang P."/>
            <person name="Piqani B."/>
            <person name="Purcell S."/>
            <person name="Rachupka T."/>
            <person name="Ramasamy U."/>
            <person name="Rameau R."/>
            <person name="Ray V."/>
            <person name="Raymond C."/>
            <person name="Retta R."/>
            <person name="Richardson S."/>
            <person name="Rise C."/>
            <person name="Rodriguez J."/>
            <person name="Rogers J."/>
            <person name="Rogov P."/>
            <person name="Rutman M."/>
            <person name="Schupbach R."/>
            <person name="Seaman C."/>
            <person name="Settipalli S."/>
            <person name="Sharpe T."/>
            <person name="Sheridan J."/>
            <person name="Sherpa N."/>
            <person name="Shi J."/>
            <person name="Smirnov S."/>
            <person name="Smith C."/>
            <person name="Sougnez C."/>
            <person name="Spencer B."/>
            <person name="Stalker J."/>
            <person name="Stange-thomann N."/>
            <person name="Stavropoulos S."/>
            <person name="Stetson K."/>
            <person name="Stone C."/>
            <person name="Stone S."/>
            <person name="Stubbs M."/>
            <person name="Talamas J."/>
            <person name="Tchuinga P."/>
            <person name="Tenzing P."/>
            <person name="Tesfaye S."/>
            <person name="Theodore J."/>
            <person name="Thoulutsang Y."/>
            <person name="Topham K."/>
            <person name="Towey S."/>
            <person name="Tsamla T."/>
            <person name="Tsomo N."/>
            <person name="Vallee D."/>
            <person name="Vassiliev H."/>
            <person name="Venkataraman V."/>
            <person name="Vinson J."/>
            <person name="Vo A."/>
            <person name="Wade C."/>
            <person name="Wang S."/>
            <person name="Wangchuk T."/>
            <person name="Wangdi T."/>
            <person name="Whittaker C."/>
            <person name="Wilkinson J."/>
            <person name="Wu Y."/>
            <person name="Wyman D."/>
            <person name="Yadav S."/>
            <person name="Yang S."/>
            <person name="Yang X."/>
            <person name="Yeager S."/>
            <person name="Yee E."/>
            <person name="Young G."/>
            <person name="Zainoun J."/>
            <person name="Zembeck L."/>
            <person name="Zimmer A."/>
            <person name="Zody M."/>
            <person name="Lander E."/>
        </authorList>
    </citation>
    <scope>NUCLEOTIDE SEQUENCE [LARGE SCALE GENOMIC DNA]</scope>
</reference>
<dbReference type="Proteomes" id="UP000007875">
    <property type="component" value="Unassembled WGS sequence"/>
</dbReference>
<feature type="domain" description="Mannose-1-phosphate guanyltransferase C-terminal" evidence="3">
    <location>
        <begin position="285"/>
        <end position="419"/>
    </location>
</feature>